<evidence type="ECO:0000313" key="2">
    <source>
        <dbReference type="Proteomes" id="UP000564378"/>
    </source>
</evidence>
<name>A0A842I019_9SPHN</name>
<keyword evidence="2" id="KW-1185">Reference proteome</keyword>
<dbReference type="RefSeq" id="WP_185800334.1">
    <property type="nucleotide sequence ID" value="NZ_JACJVJ010000001.1"/>
</dbReference>
<organism evidence="1 2">
    <name type="scientific">Parasphingopyxis marina</name>
    <dbReference type="NCBI Taxonomy" id="2761622"/>
    <lineage>
        <taxon>Bacteria</taxon>
        <taxon>Pseudomonadati</taxon>
        <taxon>Pseudomonadota</taxon>
        <taxon>Alphaproteobacteria</taxon>
        <taxon>Sphingomonadales</taxon>
        <taxon>Sphingomonadaceae</taxon>
        <taxon>Parasphingopyxis</taxon>
    </lineage>
</organism>
<dbReference type="EMBL" id="JACJVJ010000001">
    <property type="protein sequence ID" value="MBC2777104.1"/>
    <property type="molecule type" value="Genomic_DNA"/>
</dbReference>
<sequence>MHSPRSFKAEKPVSLHKVARFHRIDGEIFDVRMTSGCEIFVGRFTRLPDLDHRDGIISFSEPALF</sequence>
<dbReference type="Proteomes" id="UP000564378">
    <property type="component" value="Unassembled WGS sequence"/>
</dbReference>
<evidence type="ECO:0000313" key="1">
    <source>
        <dbReference type="EMBL" id="MBC2777104.1"/>
    </source>
</evidence>
<accession>A0A842I019</accession>
<reference evidence="1 2" key="1">
    <citation type="submission" date="2020-08" db="EMBL/GenBank/DDBJ databases">
        <title>Draft genome sequence of Parasphingopyxis sp. GrpM-11.</title>
        <authorList>
            <person name="Oh J."/>
            <person name="Roh D.-H."/>
        </authorList>
    </citation>
    <scope>NUCLEOTIDE SEQUENCE [LARGE SCALE GENOMIC DNA]</scope>
    <source>
        <strain evidence="1 2">GrpM-11</strain>
    </source>
</reference>
<proteinExistence type="predicted"/>
<gene>
    <name evidence="1" type="ORF">H6P80_05650</name>
</gene>
<comment type="caution">
    <text evidence="1">The sequence shown here is derived from an EMBL/GenBank/DDBJ whole genome shotgun (WGS) entry which is preliminary data.</text>
</comment>
<dbReference type="AlphaFoldDB" id="A0A842I019"/>
<protein>
    <submittedName>
        <fullName evidence="1">Uncharacterized protein</fullName>
    </submittedName>
</protein>